<feature type="transmembrane region" description="Helical" evidence="1">
    <location>
        <begin position="75"/>
        <end position="98"/>
    </location>
</feature>
<proteinExistence type="predicted"/>
<feature type="transmembrane region" description="Helical" evidence="1">
    <location>
        <begin position="6"/>
        <end position="26"/>
    </location>
</feature>
<dbReference type="Proteomes" id="UP000596079">
    <property type="component" value="Chromosome"/>
</dbReference>
<keyword evidence="1" id="KW-0472">Membrane</keyword>
<accession>A0A7T7WIG7</accession>
<dbReference type="AlphaFoldDB" id="A0A7T7WIG7"/>
<evidence type="ECO:0000313" key="2">
    <source>
        <dbReference type="EMBL" id="QQN88217.1"/>
    </source>
</evidence>
<evidence type="ECO:0000313" key="3">
    <source>
        <dbReference type="Proteomes" id="UP000596079"/>
    </source>
</evidence>
<feature type="transmembrane region" description="Helical" evidence="1">
    <location>
        <begin position="33"/>
        <end position="55"/>
    </location>
</feature>
<keyword evidence="1" id="KW-0812">Transmembrane</keyword>
<protein>
    <submittedName>
        <fullName evidence="2">Uncharacterized protein</fullName>
    </submittedName>
</protein>
<sequence>MDYWNSVLFISIITVVGLAIIVMLVGYKMWKNLVVTLLISTTIGFLIICTINFIFGENLNLPWIPDQSWHHKITLEIALMSLLIGGVSTFIIMLGTMISKNNR</sequence>
<gene>
    <name evidence="2" type="ORF">IAQ69_00530</name>
</gene>
<dbReference type="RefSeq" id="WP_159124191.1">
    <property type="nucleotide sequence ID" value="NZ_CP060811.1"/>
</dbReference>
<dbReference type="EMBL" id="CP060811">
    <property type="protein sequence ID" value="QQN88217.1"/>
    <property type="molecule type" value="Genomic_DNA"/>
</dbReference>
<reference evidence="2 3" key="1">
    <citation type="submission" date="2020-08" db="EMBL/GenBank/DDBJ databases">
        <title>Emergence of ISAba1-mediated novel tet(X) in Acinetobacter variabilis from a chicken farm.</title>
        <authorList>
            <person name="Peng K."/>
            <person name="Li R."/>
        </authorList>
    </citation>
    <scope>NUCLEOTIDE SEQUENCE [LARGE SCALE GENOMIC DNA]</scope>
    <source>
        <strain evidence="2 3">XM9F202-2</strain>
    </source>
</reference>
<dbReference type="GeneID" id="89667424"/>
<organism evidence="2 3">
    <name type="scientific">Acinetobacter variabilis</name>
    <dbReference type="NCBI Taxonomy" id="70346"/>
    <lineage>
        <taxon>Bacteria</taxon>
        <taxon>Pseudomonadati</taxon>
        <taxon>Pseudomonadota</taxon>
        <taxon>Gammaproteobacteria</taxon>
        <taxon>Moraxellales</taxon>
        <taxon>Moraxellaceae</taxon>
        <taxon>Acinetobacter</taxon>
    </lineage>
</organism>
<name>A0A7T7WIG7_9GAMM</name>
<evidence type="ECO:0000256" key="1">
    <source>
        <dbReference type="SAM" id="Phobius"/>
    </source>
</evidence>
<keyword evidence="1" id="KW-1133">Transmembrane helix</keyword>